<feature type="transmembrane region" description="Helical" evidence="1">
    <location>
        <begin position="26"/>
        <end position="47"/>
    </location>
</feature>
<reference evidence="2" key="1">
    <citation type="submission" date="2019-04" db="EMBL/GenBank/DDBJ databases">
        <title>Evolution of Biomass-Degrading Anaerobic Consortia Revealed by Metagenomics.</title>
        <authorList>
            <person name="Peng X."/>
        </authorList>
    </citation>
    <scope>NUCLEOTIDE SEQUENCE</scope>
    <source>
        <strain evidence="2">SIG14</strain>
    </source>
</reference>
<dbReference type="Gene3D" id="3.30.110.70">
    <property type="entry name" value="Hypothetical protein apc22750. Chain B"/>
    <property type="match status" value="1"/>
</dbReference>
<feature type="transmembrane region" description="Helical" evidence="1">
    <location>
        <begin position="53"/>
        <end position="72"/>
    </location>
</feature>
<comment type="caution">
    <text evidence="2">The sequence shown here is derived from an EMBL/GenBank/DDBJ whole genome shotgun (WGS) entry which is preliminary data.</text>
</comment>
<sequence>MLNEIKRKLDNLTISKRLKDEKERKVFLKELACIDLGIVVGIVTYVVCLYTHFDIYGWNFGLVLSPLFAGYAESLAAKRYLEESTGAISAFILFLITVVYGFIISNPTLGFNVITAGSIVIILQAAFPIAVNYFLIAALLGIISHVTGVFKKITRFVWKTYEKILKKEPKLKEKYDEKQNSKTHSFYDMELDMNNLGVLLLTLEDCPKELNILEYKGLYEASHVFSFKQREEIKSGLQDSLEEELLVSAKIAEDKALLKLIKQLKAEGCNGLLNLNAEIETLGANKGENLSQVVIRGTGVVFEEKEDVSSL</sequence>
<keyword evidence="1" id="KW-0812">Transmembrane</keyword>
<protein>
    <submittedName>
        <fullName evidence="2">Uncharacterized protein</fullName>
    </submittedName>
</protein>
<name>A0A8T3VUC0_METOL</name>
<accession>A0A8T3VUC0</accession>
<dbReference type="SUPFAM" id="SSF117782">
    <property type="entry name" value="YbjQ-like"/>
    <property type="match status" value="1"/>
</dbReference>
<gene>
    <name evidence="2" type="ORF">E7Z75_07110</name>
</gene>
<evidence type="ECO:0000256" key="1">
    <source>
        <dbReference type="SAM" id="Phobius"/>
    </source>
</evidence>
<keyword evidence="1" id="KW-1133">Transmembrane helix</keyword>
<dbReference type="EMBL" id="SUTG01000035">
    <property type="protein sequence ID" value="MBE6512891.1"/>
    <property type="molecule type" value="Genomic_DNA"/>
</dbReference>
<dbReference type="InterPro" id="IPR035439">
    <property type="entry name" value="UPF0145_dom_sf"/>
</dbReference>
<proteinExistence type="predicted"/>
<evidence type="ECO:0000313" key="3">
    <source>
        <dbReference type="Proteomes" id="UP000732619"/>
    </source>
</evidence>
<keyword evidence="1" id="KW-0472">Membrane</keyword>
<dbReference type="Gene3D" id="1.20.1070.10">
    <property type="entry name" value="Rhodopsin 7-helix transmembrane proteins"/>
    <property type="match status" value="1"/>
</dbReference>
<dbReference type="Proteomes" id="UP000732619">
    <property type="component" value="Unassembled WGS sequence"/>
</dbReference>
<feature type="transmembrane region" description="Helical" evidence="1">
    <location>
        <begin position="116"/>
        <end position="143"/>
    </location>
</feature>
<feature type="transmembrane region" description="Helical" evidence="1">
    <location>
        <begin position="84"/>
        <end position="104"/>
    </location>
</feature>
<evidence type="ECO:0000313" key="2">
    <source>
        <dbReference type="EMBL" id="MBE6512891.1"/>
    </source>
</evidence>
<organism evidence="2 3">
    <name type="scientific">Methanobrevibacter olleyae</name>
    <dbReference type="NCBI Taxonomy" id="294671"/>
    <lineage>
        <taxon>Archaea</taxon>
        <taxon>Methanobacteriati</taxon>
        <taxon>Methanobacteriota</taxon>
        <taxon>Methanomada group</taxon>
        <taxon>Methanobacteria</taxon>
        <taxon>Methanobacteriales</taxon>
        <taxon>Methanobacteriaceae</taxon>
        <taxon>Methanobrevibacter</taxon>
    </lineage>
</organism>
<dbReference type="AlphaFoldDB" id="A0A8T3VUC0"/>